<keyword evidence="2" id="KW-1185">Reference proteome</keyword>
<organism evidence="1 2">
    <name type="scientific">Acutalibacter muris</name>
    <dbReference type="NCBI Taxonomy" id="1796620"/>
    <lineage>
        <taxon>Bacteria</taxon>
        <taxon>Bacillati</taxon>
        <taxon>Bacillota</taxon>
        <taxon>Clostridia</taxon>
        <taxon>Eubacteriales</taxon>
        <taxon>Acutalibacteraceae</taxon>
        <taxon>Acutalibacter</taxon>
    </lineage>
</organism>
<reference evidence="2" key="1">
    <citation type="submission" date="2017-05" db="EMBL/GenBank/DDBJ databases">
        <title>Improved OligoMM genomes.</title>
        <authorList>
            <person name="Garzetti D."/>
        </authorList>
    </citation>
    <scope>NUCLEOTIDE SEQUENCE [LARGE SCALE GENOMIC DNA]</scope>
    <source>
        <strain evidence="2">KB18</strain>
    </source>
</reference>
<proteinExistence type="predicted"/>
<dbReference type="Proteomes" id="UP000196710">
    <property type="component" value="Chromosome"/>
</dbReference>
<sequence length="62" mass="6792">MFVLGGKSQEKAGSLWASLGIPLYDIFLARGGIFEPCQSFFPIGAVLGSTGGRFESFYERKR</sequence>
<dbReference type="EMBL" id="CP021422">
    <property type="protein sequence ID" value="ASB41055.1"/>
    <property type="molecule type" value="Genomic_DNA"/>
</dbReference>
<protein>
    <submittedName>
        <fullName evidence="1">Uncharacterized protein</fullName>
    </submittedName>
</protein>
<gene>
    <name evidence="1" type="ORF">ADH66_10570</name>
</gene>
<accession>A0ABN5A2U3</accession>
<evidence type="ECO:0000313" key="2">
    <source>
        <dbReference type="Proteomes" id="UP000196710"/>
    </source>
</evidence>
<evidence type="ECO:0000313" key="1">
    <source>
        <dbReference type="EMBL" id="ASB41055.1"/>
    </source>
</evidence>
<name>A0ABN5A2U3_9FIRM</name>